<dbReference type="InterPro" id="IPR002068">
    <property type="entry name" value="A-crystallin/Hsp20_dom"/>
</dbReference>
<name>A0A235BUF0_UNCW3</name>
<sequence length="151" mass="17779">MRRYYPLAEITSLEDTFDRFIDRFFSDFFPTRWQTEEKLPGVEWVPSVDLVEKKDHFLLRTEIPGIKKENLDISVSDDSVTIKGEVRKEKEEKGDRYYFAERCCGSFGRCVRLPREVDPNKVEATLKDGILELKLPKKEVQKAKFVEVKVK</sequence>
<comment type="similarity">
    <text evidence="1 2">Belongs to the small heat shock protein (HSP20) family.</text>
</comment>
<dbReference type="Pfam" id="PF00011">
    <property type="entry name" value="HSP20"/>
    <property type="match status" value="1"/>
</dbReference>
<dbReference type="InterPro" id="IPR031107">
    <property type="entry name" value="Small_HSP"/>
</dbReference>
<dbReference type="Proteomes" id="UP000215215">
    <property type="component" value="Unassembled WGS sequence"/>
</dbReference>
<protein>
    <recommendedName>
        <fullName evidence="3">SHSP domain-containing protein</fullName>
    </recommendedName>
</protein>
<reference evidence="4 5" key="1">
    <citation type="submission" date="2017-07" db="EMBL/GenBank/DDBJ databases">
        <title>Recovery of genomes from metagenomes via a dereplication, aggregation, and scoring strategy.</title>
        <authorList>
            <person name="Sieber C.M."/>
            <person name="Probst A.J."/>
            <person name="Sharrar A."/>
            <person name="Thomas B.C."/>
            <person name="Hess M."/>
            <person name="Tringe S.G."/>
            <person name="Banfield J.F."/>
        </authorList>
    </citation>
    <scope>NUCLEOTIDE SEQUENCE [LARGE SCALE GENOMIC DNA]</scope>
    <source>
        <strain evidence="4">JGI_Cruoil_03_44_89</strain>
    </source>
</reference>
<dbReference type="AlphaFoldDB" id="A0A235BUF0"/>
<dbReference type="EMBL" id="NOZQ01000099">
    <property type="protein sequence ID" value="OYD15841.1"/>
    <property type="molecule type" value="Genomic_DNA"/>
</dbReference>
<evidence type="ECO:0000313" key="4">
    <source>
        <dbReference type="EMBL" id="OYD15841.1"/>
    </source>
</evidence>
<dbReference type="InterPro" id="IPR008978">
    <property type="entry name" value="HSP20-like_chaperone"/>
</dbReference>
<dbReference type="PROSITE" id="PS01031">
    <property type="entry name" value="SHSP"/>
    <property type="match status" value="1"/>
</dbReference>
<feature type="domain" description="SHSP" evidence="3">
    <location>
        <begin position="39"/>
        <end position="151"/>
    </location>
</feature>
<evidence type="ECO:0000313" key="5">
    <source>
        <dbReference type="Proteomes" id="UP000215215"/>
    </source>
</evidence>
<evidence type="ECO:0000256" key="1">
    <source>
        <dbReference type="PROSITE-ProRule" id="PRU00285"/>
    </source>
</evidence>
<accession>A0A235BUF0</accession>
<dbReference type="CDD" id="cd06464">
    <property type="entry name" value="ACD_sHsps-like"/>
    <property type="match status" value="1"/>
</dbReference>
<evidence type="ECO:0000259" key="3">
    <source>
        <dbReference type="PROSITE" id="PS01031"/>
    </source>
</evidence>
<organism evidence="4 5">
    <name type="scientific">candidate division WOR-3 bacterium JGI_Cruoil_03_44_89</name>
    <dbReference type="NCBI Taxonomy" id="1973748"/>
    <lineage>
        <taxon>Bacteria</taxon>
        <taxon>Bacteria division WOR-3</taxon>
    </lineage>
</organism>
<dbReference type="Gene3D" id="2.60.40.790">
    <property type="match status" value="1"/>
</dbReference>
<gene>
    <name evidence="4" type="ORF">CH333_04795</name>
</gene>
<comment type="caution">
    <text evidence="4">The sequence shown here is derived from an EMBL/GenBank/DDBJ whole genome shotgun (WGS) entry which is preliminary data.</text>
</comment>
<proteinExistence type="inferred from homology"/>
<dbReference type="SUPFAM" id="SSF49764">
    <property type="entry name" value="HSP20-like chaperones"/>
    <property type="match status" value="1"/>
</dbReference>
<dbReference type="PANTHER" id="PTHR11527">
    <property type="entry name" value="HEAT-SHOCK PROTEIN 20 FAMILY MEMBER"/>
    <property type="match status" value="1"/>
</dbReference>
<evidence type="ECO:0000256" key="2">
    <source>
        <dbReference type="RuleBase" id="RU003616"/>
    </source>
</evidence>